<dbReference type="Proteomes" id="UP001152651">
    <property type="component" value="Unassembled WGS sequence"/>
</dbReference>
<keyword evidence="1" id="KW-0732">Signal</keyword>
<evidence type="ECO:0000256" key="1">
    <source>
        <dbReference type="SAM" id="SignalP"/>
    </source>
</evidence>
<feature type="signal peptide" evidence="1">
    <location>
        <begin position="1"/>
        <end position="21"/>
    </location>
</feature>
<feature type="chain" id="PRO_5047317252" description="Neuromedin U" evidence="1">
    <location>
        <begin position="22"/>
        <end position="257"/>
    </location>
</feature>
<evidence type="ECO:0000313" key="2">
    <source>
        <dbReference type="EMBL" id="CAH6635385.1"/>
    </source>
</evidence>
<reference evidence="2" key="1">
    <citation type="submission" date="2022-05" db="EMBL/GenBank/DDBJ databases">
        <authorList>
            <person name="Blom J."/>
        </authorList>
    </citation>
    <scope>NUCLEOTIDE SEQUENCE</scope>
    <source>
        <strain evidence="2">Type strain: CPO20170097</strain>
    </source>
</reference>
<dbReference type="RefSeq" id="WP_253896657.1">
    <property type="nucleotide sequence ID" value="NZ_CALSBS010000001.1"/>
</dbReference>
<proteinExistence type="predicted"/>
<accession>A0ABM9F3S0</accession>
<evidence type="ECO:0008006" key="4">
    <source>
        <dbReference type="Google" id="ProtNLM"/>
    </source>
</evidence>
<name>A0ABM9F3S0_9ENTR</name>
<dbReference type="EMBL" id="CALSBS010000001">
    <property type="protein sequence ID" value="CAH6635385.1"/>
    <property type="molecule type" value="Genomic_DNA"/>
</dbReference>
<sequence>MVHVKYLLSPALLCCTLHAWAEDTVDKANNPLHLATSLSVQDYYTPNLYDSDQHTNDTLLRATMPVAAGNLIPVPQILRLTAPIATRPQVSGGYDTGLGDINLFDIFLLKQKGVMLGVGPLITANAASSDELGTGQWQTGLAAVAVDTSPQWLKVALVQWQKSFAGDDDRSHVETATFQPFVIYKMSKGWYMRSSGIWTYNIKNDDYYVPVGLGVGRAMPIGGYIVNSFVEPQWTVAHRGDYQPQFTLYAGFSVMLK</sequence>
<keyword evidence="3" id="KW-1185">Reference proteome</keyword>
<protein>
    <recommendedName>
        <fullName evidence="4">Neuromedin U</fullName>
    </recommendedName>
</protein>
<evidence type="ECO:0000313" key="3">
    <source>
        <dbReference type="Proteomes" id="UP001152651"/>
    </source>
</evidence>
<gene>
    <name evidence="2" type="ORF">FBBNIHIM_00950</name>
</gene>
<organism evidence="2 3">
    <name type="scientific">Pseudocitrobacter vendiensis</name>
    <dbReference type="NCBI Taxonomy" id="2488306"/>
    <lineage>
        <taxon>Bacteria</taxon>
        <taxon>Pseudomonadati</taxon>
        <taxon>Pseudomonadota</taxon>
        <taxon>Gammaproteobacteria</taxon>
        <taxon>Enterobacterales</taxon>
        <taxon>Enterobacteriaceae</taxon>
        <taxon>Pseudocitrobacter</taxon>
    </lineage>
</organism>
<comment type="caution">
    <text evidence="2">The sequence shown here is derived from an EMBL/GenBank/DDBJ whole genome shotgun (WGS) entry which is preliminary data.</text>
</comment>